<proteinExistence type="predicted"/>
<name>A0A6I4VQS0_9BACL</name>
<dbReference type="InterPro" id="IPR035959">
    <property type="entry name" value="RutC-like_sf"/>
</dbReference>
<dbReference type="Gene3D" id="3.30.1330.40">
    <property type="entry name" value="RutC-like"/>
    <property type="match status" value="1"/>
</dbReference>
<dbReference type="AlphaFoldDB" id="A0A6I4VQS0"/>
<accession>A0A6I4VQS0</accession>
<keyword evidence="2" id="KW-1185">Reference proteome</keyword>
<organism evidence="1 2">
    <name type="scientific">Shimazuella alba</name>
    <dbReference type="NCBI Taxonomy" id="2690964"/>
    <lineage>
        <taxon>Bacteria</taxon>
        <taxon>Bacillati</taxon>
        <taxon>Bacillota</taxon>
        <taxon>Bacilli</taxon>
        <taxon>Bacillales</taxon>
        <taxon>Thermoactinomycetaceae</taxon>
        <taxon>Shimazuella</taxon>
    </lineage>
</organism>
<dbReference type="RefSeq" id="WP_160801348.1">
    <property type="nucleotide sequence ID" value="NZ_WUUL01000005.1"/>
</dbReference>
<evidence type="ECO:0000313" key="1">
    <source>
        <dbReference type="EMBL" id="MXQ53997.1"/>
    </source>
</evidence>
<evidence type="ECO:0000313" key="2">
    <source>
        <dbReference type="Proteomes" id="UP000430692"/>
    </source>
</evidence>
<dbReference type="Proteomes" id="UP000430692">
    <property type="component" value="Unassembled WGS sequence"/>
</dbReference>
<dbReference type="CDD" id="cd00448">
    <property type="entry name" value="YjgF_YER057c_UK114_family"/>
    <property type="match status" value="1"/>
</dbReference>
<comment type="caution">
    <text evidence="1">The sequence shown here is derived from an EMBL/GenBank/DDBJ whole genome shotgun (WGS) entry which is preliminary data.</text>
</comment>
<dbReference type="Pfam" id="PF01042">
    <property type="entry name" value="Ribonuc_L-PSP"/>
    <property type="match status" value="1"/>
</dbReference>
<reference evidence="1 2" key="1">
    <citation type="submission" date="2019-12" db="EMBL/GenBank/DDBJ databases">
        <title>Whole-genome analyses of novel actinobacteria.</title>
        <authorList>
            <person name="Sahin N."/>
            <person name="Saygin H."/>
        </authorList>
    </citation>
    <scope>NUCLEOTIDE SEQUENCE [LARGE SCALE GENOMIC DNA]</scope>
    <source>
        <strain evidence="1 2">KC615</strain>
    </source>
</reference>
<dbReference type="SUPFAM" id="SSF55298">
    <property type="entry name" value="YjgF-like"/>
    <property type="match status" value="1"/>
</dbReference>
<dbReference type="EMBL" id="WUUL01000005">
    <property type="protein sequence ID" value="MXQ53997.1"/>
    <property type="molecule type" value="Genomic_DNA"/>
</dbReference>
<sequence>MKITHVNPTTLHCNPAFSQVVTVEGSGKTIYVGGQNAVNTDGKIIGDDLGTQTEQAMRNVTTALSAANATPKDVVKLTIYIVQGHSIQDAFLAARKIEGWNHPTAVTVLVVHALAHPKFLVEIEAIAAVKK</sequence>
<gene>
    <name evidence="1" type="ORF">GSM42_09760</name>
</gene>
<dbReference type="PANTHER" id="PTHR43857">
    <property type="entry name" value="BLR7761 PROTEIN"/>
    <property type="match status" value="1"/>
</dbReference>
<dbReference type="InterPro" id="IPR006175">
    <property type="entry name" value="YjgF/YER057c/UK114"/>
</dbReference>
<protein>
    <submittedName>
        <fullName evidence="1">RidA family protein</fullName>
    </submittedName>
</protein>
<dbReference type="PANTHER" id="PTHR43857:SF1">
    <property type="entry name" value="YJGH FAMILY PROTEIN"/>
    <property type="match status" value="1"/>
</dbReference>